<dbReference type="GO" id="GO:0005524">
    <property type="term" value="F:ATP binding"/>
    <property type="evidence" value="ECO:0007669"/>
    <property type="project" value="UniProtKB-KW"/>
</dbReference>
<evidence type="ECO:0000259" key="6">
    <source>
        <dbReference type="PROSITE" id="PS50893"/>
    </source>
</evidence>
<feature type="domain" description="ABC transporter" evidence="6">
    <location>
        <begin position="2"/>
        <end position="228"/>
    </location>
</feature>
<dbReference type="PROSITE" id="PS00211">
    <property type="entry name" value="ABC_TRANSPORTER_1"/>
    <property type="match status" value="1"/>
</dbReference>
<name>A0A1N7Q3U2_9PROT</name>
<protein>
    <submittedName>
        <fullName evidence="7">Amino acid/amide ABC transporter ATP-binding protein 2, HAAT family</fullName>
    </submittedName>
</protein>
<keyword evidence="2" id="KW-0813">Transport</keyword>
<dbReference type="Proteomes" id="UP000185678">
    <property type="component" value="Unassembled WGS sequence"/>
</dbReference>
<evidence type="ECO:0000256" key="3">
    <source>
        <dbReference type="ARBA" id="ARBA00022741"/>
    </source>
</evidence>
<keyword evidence="4 7" id="KW-0067">ATP-binding</keyword>
<dbReference type="PANTHER" id="PTHR43820:SF2">
    <property type="entry name" value="ABC TRANSPORTER ATP-BINDING PROTEIN"/>
    <property type="match status" value="1"/>
</dbReference>
<dbReference type="OrthoDB" id="9775250at2"/>
<dbReference type="Gene3D" id="3.40.50.300">
    <property type="entry name" value="P-loop containing nucleotide triphosphate hydrolases"/>
    <property type="match status" value="1"/>
</dbReference>
<dbReference type="GO" id="GO:0015658">
    <property type="term" value="F:branched-chain amino acid transmembrane transporter activity"/>
    <property type="evidence" value="ECO:0007669"/>
    <property type="project" value="TreeGrafter"/>
</dbReference>
<dbReference type="SUPFAM" id="SSF52540">
    <property type="entry name" value="P-loop containing nucleoside triphosphate hydrolases"/>
    <property type="match status" value="1"/>
</dbReference>
<proteinExistence type="inferred from homology"/>
<evidence type="ECO:0000313" key="8">
    <source>
        <dbReference type="Proteomes" id="UP000185678"/>
    </source>
</evidence>
<comment type="similarity">
    <text evidence="1">Belongs to the ABC transporter superfamily.</text>
</comment>
<evidence type="ECO:0000313" key="7">
    <source>
        <dbReference type="EMBL" id="SIT17550.1"/>
    </source>
</evidence>
<keyword evidence="3" id="KW-0547">Nucleotide-binding</keyword>
<gene>
    <name evidence="7" type="ORF">SAMN05421779_11032</name>
</gene>
<dbReference type="GO" id="GO:0016887">
    <property type="term" value="F:ATP hydrolysis activity"/>
    <property type="evidence" value="ECO:0007669"/>
    <property type="project" value="InterPro"/>
</dbReference>
<dbReference type="InterPro" id="IPR017871">
    <property type="entry name" value="ABC_transporter-like_CS"/>
</dbReference>
<keyword evidence="5" id="KW-0029">Amino-acid transport</keyword>
<keyword evidence="8" id="KW-1185">Reference proteome</keyword>
<sequence length="228" mass="24935">MLSVKHLNLWYGQAHILHDIHLEVAKGDAVALIGRNGAGKSSTMMALAGQISRQTGRVRGDIRFDGRPLNGLPPHLIARLGLGWVPENRRIFSELSVQENLTVGKQPARDGLRPWTEERLFALFPNLAEHRHRPGGALSGGEQQMLAIARTLMGNPSLVLLDEPSEGLAPRIVEQMLDALRAMRAEGLTLIVSEQNVLTARLVCNRAYALDRGSLIDYGPLDSPALPI</sequence>
<dbReference type="GO" id="GO:0015807">
    <property type="term" value="P:L-amino acid transport"/>
    <property type="evidence" value="ECO:0007669"/>
    <property type="project" value="TreeGrafter"/>
</dbReference>
<reference evidence="7 8" key="1">
    <citation type="submission" date="2017-01" db="EMBL/GenBank/DDBJ databases">
        <authorList>
            <person name="Mah S.A."/>
            <person name="Swanson W.J."/>
            <person name="Moy G.W."/>
            <person name="Vacquier V.D."/>
        </authorList>
    </citation>
    <scope>NUCLEOTIDE SEQUENCE [LARGE SCALE GENOMIC DNA]</scope>
    <source>
        <strain evidence="7 8">DSM 11589</strain>
    </source>
</reference>
<dbReference type="InterPro" id="IPR027417">
    <property type="entry name" value="P-loop_NTPase"/>
</dbReference>
<organism evidence="7 8">
    <name type="scientific">Insolitispirillum peregrinum</name>
    <dbReference type="NCBI Taxonomy" id="80876"/>
    <lineage>
        <taxon>Bacteria</taxon>
        <taxon>Pseudomonadati</taxon>
        <taxon>Pseudomonadota</taxon>
        <taxon>Alphaproteobacteria</taxon>
        <taxon>Rhodospirillales</taxon>
        <taxon>Novispirillaceae</taxon>
        <taxon>Insolitispirillum</taxon>
    </lineage>
</organism>
<dbReference type="PANTHER" id="PTHR43820">
    <property type="entry name" value="HIGH-AFFINITY BRANCHED-CHAIN AMINO ACID TRANSPORT ATP-BINDING PROTEIN LIVF"/>
    <property type="match status" value="1"/>
</dbReference>
<evidence type="ECO:0000256" key="5">
    <source>
        <dbReference type="ARBA" id="ARBA00022970"/>
    </source>
</evidence>
<dbReference type="InterPro" id="IPR052156">
    <property type="entry name" value="BCAA_Transport_ATP-bd_LivF"/>
</dbReference>
<dbReference type="AlphaFoldDB" id="A0A1N7Q3U2"/>
<dbReference type="InterPro" id="IPR003439">
    <property type="entry name" value="ABC_transporter-like_ATP-bd"/>
</dbReference>
<dbReference type="STRING" id="80876.SAMN05421779_11032"/>
<dbReference type="PROSITE" id="PS50893">
    <property type="entry name" value="ABC_TRANSPORTER_2"/>
    <property type="match status" value="1"/>
</dbReference>
<evidence type="ECO:0000256" key="1">
    <source>
        <dbReference type="ARBA" id="ARBA00005417"/>
    </source>
</evidence>
<accession>A0A1N7Q3U2</accession>
<dbReference type="InterPro" id="IPR003593">
    <property type="entry name" value="AAA+_ATPase"/>
</dbReference>
<dbReference type="RefSeq" id="WP_076401987.1">
    <property type="nucleotide sequence ID" value="NZ_FTOA01000010.1"/>
</dbReference>
<evidence type="ECO:0000256" key="2">
    <source>
        <dbReference type="ARBA" id="ARBA00022448"/>
    </source>
</evidence>
<dbReference type="Pfam" id="PF00005">
    <property type="entry name" value="ABC_tran"/>
    <property type="match status" value="1"/>
</dbReference>
<evidence type="ECO:0000256" key="4">
    <source>
        <dbReference type="ARBA" id="ARBA00022840"/>
    </source>
</evidence>
<dbReference type="EMBL" id="FTOA01000010">
    <property type="protein sequence ID" value="SIT17550.1"/>
    <property type="molecule type" value="Genomic_DNA"/>
</dbReference>
<dbReference type="SMART" id="SM00382">
    <property type="entry name" value="AAA"/>
    <property type="match status" value="1"/>
</dbReference>
<dbReference type="CDD" id="cd03224">
    <property type="entry name" value="ABC_TM1139_LivF_branched"/>
    <property type="match status" value="1"/>
</dbReference>